<evidence type="ECO:0000313" key="1">
    <source>
        <dbReference type="EMBL" id="KAK6533621.1"/>
    </source>
</evidence>
<dbReference type="EMBL" id="JAVHJO010000011">
    <property type="protein sequence ID" value="KAK6533621.1"/>
    <property type="molecule type" value="Genomic_DNA"/>
</dbReference>
<comment type="caution">
    <text evidence="1">The sequence shown here is derived from an EMBL/GenBank/DDBJ whole genome shotgun (WGS) entry which is preliminary data.</text>
</comment>
<organism evidence="1 2">
    <name type="scientific">Orbilia ellipsospora</name>
    <dbReference type="NCBI Taxonomy" id="2528407"/>
    <lineage>
        <taxon>Eukaryota</taxon>
        <taxon>Fungi</taxon>
        <taxon>Dikarya</taxon>
        <taxon>Ascomycota</taxon>
        <taxon>Pezizomycotina</taxon>
        <taxon>Orbiliomycetes</taxon>
        <taxon>Orbiliales</taxon>
        <taxon>Orbiliaceae</taxon>
        <taxon>Orbilia</taxon>
    </lineage>
</organism>
<proteinExistence type="predicted"/>
<dbReference type="InterPro" id="IPR009959">
    <property type="entry name" value="Cyclase_SnoaL-like"/>
</dbReference>
<dbReference type="Gene3D" id="3.10.450.50">
    <property type="match status" value="1"/>
</dbReference>
<accession>A0AAV9X2C8</accession>
<dbReference type="Proteomes" id="UP001365542">
    <property type="component" value="Unassembled WGS sequence"/>
</dbReference>
<evidence type="ECO:0008006" key="3">
    <source>
        <dbReference type="Google" id="ProtNLM"/>
    </source>
</evidence>
<reference evidence="1 2" key="1">
    <citation type="submission" date="2019-10" db="EMBL/GenBank/DDBJ databases">
        <authorList>
            <person name="Palmer J.M."/>
        </authorList>
    </citation>
    <scope>NUCLEOTIDE SEQUENCE [LARGE SCALE GENOMIC DNA]</scope>
    <source>
        <strain evidence="1 2">TWF694</strain>
    </source>
</reference>
<dbReference type="GO" id="GO:0030638">
    <property type="term" value="P:polyketide metabolic process"/>
    <property type="evidence" value="ECO:0007669"/>
    <property type="project" value="InterPro"/>
</dbReference>
<dbReference type="AlphaFoldDB" id="A0AAV9X2C8"/>
<keyword evidence="2" id="KW-1185">Reference proteome</keyword>
<dbReference type="SUPFAM" id="SSF54427">
    <property type="entry name" value="NTF2-like"/>
    <property type="match status" value="1"/>
</dbReference>
<sequence length="135" mass="15387">MASSSLTQTYKNYIQAINDRDWQLLRSLIHPQVIWNSKTYTAKEYIGLITRASDPAPDLKFHIDMLVADEAEQRIAARLLIRGTPVKEFLGYKPNGKAVDIVEHVFYEFKEGKIWEVKTVIDMDGVERQLGSSSG</sequence>
<dbReference type="Pfam" id="PF07366">
    <property type="entry name" value="SnoaL"/>
    <property type="match status" value="1"/>
</dbReference>
<protein>
    <recommendedName>
        <fullName evidence="3">SnoaL-like domain-containing protein</fullName>
    </recommendedName>
</protein>
<dbReference type="InterPro" id="IPR032710">
    <property type="entry name" value="NTF2-like_dom_sf"/>
</dbReference>
<name>A0AAV9X2C8_9PEZI</name>
<gene>
    <name evidence="1" type="ORF">TWF694_002556</name>
</gene>
<evidence type="ECO:0000313" key="2">
    <source>
        <dbReference type="Proteomes" id="UP001365542"/>
    </source>
</evidence>